<keyword evidence="3" id="KW-1185">Reference proteome</keyword>
<dbReference type="InterPro" id="IPR000305">
    <property type="entry name" value="GIY-YIG_endonuc"/>
</dbReference>
<sequence length="197" mass="23882">MNINNKQKFFYIKKIKNSKDKNYEKISQLFCNKAINDILNNFKIYDFRQVDEVEKNLAGVYIIFSIDKNKNLKFSYIGESSDIKKRWKTHINNFKTKNIKSRKFRTKEKDLEQIKFAVLKLDTDQNTRLKKETYYIYHFKSKFTNINTKIANMKMKCDFGHGVKRTYLSYDKNSVKFRLYIYGECRNKECNNKFLIR</sequence>
<evidence type="ECO:0000259" key="1">
    <source>
        <dbReference type="PROSITE" id="PS50164"/>
    </source>
</evidence>
<dbReference type="EMBL" id="CP038013">
    <property type="protein sequence ID" value="QBQ08160.1"/>
    <property type="molecule type" value="Genomic_DNA"/>
</dbReference>
<protein>
    <submittedName>
        <fullName evidence="2">GIY-YIG nuclease family protein</fullName>
    </submittedName>
</protein>
<dbReference type="Pfam" id="PF01541">
    <property type="entry name" value="GIY-YIG"/>
    <property type="match status" value="1"/>
</dbReference>
<dbReference type="AlphaFoldDB" id="A0A4P7AKT0"/>
<dbReference type="PROSITE" id="PS50164">
    <property type="entry name" value="GIY_YIG"/>
    <property type="match status" value="1"/>
</dbReference>
<dbReference type="InterPro" id="IPR035901">
    <property type="entry name" value="GIY-YIG_endonuc_sf"/>
</dbReference>
<gene>
    <name evidence="2" type="ORF">SGLAD_v1c09610</name>
</gene>
<evidence type="ECO:0000313" key="2">
    <source>
        <dbReference type="EMBL" id="QBQ08160.1"/>
    </source>
</evidence>
<proteinExistence type="predicted"/>
<dbReference type="RefSeq" id="WP_134298264.1">
    <property type="nucleotide sequence ID" value="NZ_CP038013.1"/>
</dbReference>
<dbReference type="Gene3D" id="3.40.1440.10">
    <property type="entry name" value="GIY-YIG endonuclease"/>
    <property type="match status" value="1"/>
</dbReference>
<dbReference type="Proteomes" id="UP000294309">
    <property type="component" value="Chromosome"/>
</dbReference>
<name>A0A4P7AKT0_9MOLU</name>
<evidence type="ECO:0000313" key="3">
    <source>
        <dbReference type="Proteomes" id="UP000294309"/>
    </source>
</evidence>
<dbReference type="KEGG" id="sgq:SGLAD_v1c09610"/>
<reference evidence="2 3" key="1">
    <citation type="submission" date="2019-03" db="EMBL/GenBank/DDBJ databases">
        <title>Complete genome sequence of Spiroplasma gladiatoris TG-1 (DSM 22552).</title>
        <authorList>
            <person name="Lin Y.-C."/>
            <person name="Chou L."/>
            <person name="Kuo C.-H."/>
        </authorList>
    </citation>
    <scope>NUCLEOTIDE SEQUENCE [LARGE SCALE GENOMIC DNA]</scope>
    <source>
        <strain evidence="2 3">TG-1</strain>
    </source>
</reference>
<dbReference type="OrthoDB" id="389314at2"/>
<organism evidence="2 3">
    <name type="scientific">Spiroplasma gladiatoris</name>
    <dbReference type="NCBI Taxonomy" id="2143"/>
    <lineage>
        <taxon>Bacteria</taxon>
        <taxon>Bacillati</taxon>
        <taxon>Mycoplasmatota</taxon>
        <taxon>Mollicutes</taxon>
        <taxon>Entomoplasmatales</taxon>
        <taxon>Spiroplasmataceae</taxon>
        <taxon>Spiroplasma</taxon>
    </lineage>
</organism>
<accession>A0A4P7AKT0</accession>
<feature type="domain" description="GIY-YIG" evidence="1">
    <location>
        <begin position="56"/>
        <end position="145"/>
    </location>
</feature>
<dbReference type="SUPFAM" id="SSF82771">
    <property type="entry name" value="GIY-YIG endonuclease"/>
    <property type="match status" value="1"/>
</dbReference>